<evidence type="ECO:0000313" key="7">
    <source>
        <dbReference type="EMBL" id="SHI83621.1"/>
    </source>
</evidence>
<dbReference type="AlphaFoldDB" id="A0A1M6EDW7"/>
<sequence>MVLKTSDRKLRLKTEIDYIKKNMRDPILMVTILGVIAIVFLFILYPLIIILKESLYYKNTLSLYHYKEIFRLSSTKEILWNTVYLGLIVSVISTAIGFLFAYASAYLKIPNKKIFNAIAILPMVSPPFVIALSTILLFGRNGFITRGILGMREANVYGLNGLILVQTLTFFPVAYLLLVGLLKSIDPSVEEAARDLGASRGEVFRSITLPLMVPGLANAFLLVFIQSIADFGNPMVIGGNYTTLAVQIYLQGIGNYDIGGGTALAIILLMISTTIFMVQKYYVGKKSYVTVTGKASRARELIDSPEITRPVYIIVLGLSVFVGLMYILVPIGAFIKLWGADYSFSLNHFKYVINLGMKPIKDTTFLSLMATPISGILAMIIAFLIVRKKFLGKSFVEMTTMLALAIPGTVIGLGYVLSYNTKPLVLTGTATILIIAFVMRSMPIGIRAGIAALQQIDPSIEEAANVLGASSSKVFTSVTIPMIRPAFFSGLVYTFVRSMTLVSTVIFLVSARYNLLTAAIMNQIDVGKIGVASAYSTILILIVAVVVWTMQFILSKLGIDISDIEG</sequence>
<feature type="transmembrane region" description="Helical" evidence="5">
    <location>
        <begin position="114"/>
        <end position="139"/>
    </location>
</feature>
<evidence type="ECO:0000313" key="8">
    <source>
        <dbReference type="Proteomes" id="UP000184536"/>
    </source>
</evidence>
<dbReference type="Proteomes" id="UP000184536">
    <property type="component" value="Unassembled WGS sequence"/>
</dbReference>
<dbReference type="EMBL" id="FQZV01000008">
    <property type="protein sequence ID" value="SHI83621.1"/>
    <property type="molecule type" value="Genomic_DNA"/>
</dbReference>
<dbReference type="PROSITE" id="PS50928">
    <property type="entry name" value="ABC_TM1"/>
    <property type="match status" value="2"/>
</dbReference>
<feature type="transmembrane region" description="Helical" evidence="5">
    <location>
        <begin position="159"/>
        <end position="182"/>
    </location>
</feature>
<keyword evidence="8" id="KW-1185">Reference proteome</keyword>
<keyword evidence="5" id="KW-0813">Transport</keyword>
<comment type="subcellular location">
    <subcellularLocation>
        <location evidence="5">Cell membrane</location>
        <topology evidence="5">Multi-pass membrane protein</topology>
    </subcellularLocation>
    <subcellularLocation>
        <location evidence="1">Membrane</location>
        <topology evidence="1">Multi-pass membrane protein</topology>
    </subcellularLocation>
</comment>
<dbReference type="OrthoDB" id="57323at2"/>
<organism evidence="7 8">
    <name type="scientific">Geosporobacter subterraneus DSM 17957</name>
    <dbReference type="NCBI Taxonomy" id="1121919"/>
    <lineage>
        <taxon>Bacteria</taxon>
        <taxon>Bacillati</taxon>
        <taxon>Bacillota</taxon>
        <taxon>Clostridia</taxon>
        <taxon>Peptostreptococcales</taxon>
        <taxon>Thermotaleaceae</taxon>
        <taxon>Geosporobacter</taxon>
    </lineage>
</organism>
<dbReference type="SUPFAM" id="SSF161098">
    <property type="entry name" value="MetI-like"/>
    <property type="match status" value="2"/>
</dbReference>
<evidence type="ECO:0000259" key="6">
    <source>
        <dbReference type="PROSITE" id="PS50928"/>
    </source>
</evidence>
<keyword evidence="3 5" id="KW-1133">Transmembrane helix</keyword>
<dbReference type="RefSeq" id="WP_110939998.1">
    <property type="nucleotide sequence ID" value="NZ_FQZV01000008.1"/>
</dbReference>
<dbReference type="CDD" id="cd06261">
    <property type="entry name" value="TM_PBP2"/>
    <property type="match status" value="2"/>
</dbReference>
<reference evidence="8" key="1">
    <citation type="submission" date="2016-11" db="EMBL/GenBank/DDBJ databases">
        <authorList>
            <person name="Varghese N."/>
            <person name="Submissions S."/>
        </authorList>
    </citation>
    <scope>NUCLEOTIDE SEQUENCE [LARGE SCALE GENOMIC DNA]</scope>
    <source>
        <strain evidence="8">DSM 17957</strain>
    </source>
</reference>
<feature type="transmembrane region" description="Helical" evidence="5">
    <location>
        <begin position="491"/>
        <end position="513"/>
    </location>
</feature>
<accession>A0A1M6EDW7</accession>
<evidence type="ECO:0000256" key="1">
    <source>
        <dbReference type="ARBA" id="ARBA00004141"/>
    </source>
</evidence>
<dbReference type="Gene3D" id="1.10.3720.10">
    <property type="entry name" value="MetI-like"/>
    <property type="match status" value="2"/>
</dbReference>
<dbReference type="STRING" id="1121919.SAMN02745975_00714"/>
<evidence type="ECO:0000256" key="3">
    <source>
        <dbReference type="ARBA" id="ARBA00022989"/>
    </source>
</evidence>
<feature type="transmembrane region" description="Helical" evidence="5">
    <location>
        <begin position="423"/>
        <end position="439"/>
    </location>
</feature>
<keyword evidence="4 5" id="KW-0472">Membrane</keyword>
<proteinExistence type="inferred from homology"/>
<dbReference type="PANTHER" id="PTHR43496:SF1">
    <property type="entry name" value="POLYGALACTURONAN_RHAMNOGALACTURONAN TRANSPORT SYSTEM PERMEASE PROTEIN YTEP"/>
    <property type="match status" value="1"/>
</dbReference>
<dbReference type="Pfam" id="PF00528">
    <property type="entry name" value="BPD_transp_1"/>
    <property type="match status" value="2"/>
</dbReference>
<feature type="transmembrane region" description="Helical" evidence="5">
    <location>
        <begin position="258"/>
        <end position="278"/>
    </location>
</feature>
<evidence type="ECO:0000256" key="4">
    <source>
        <dbReference type="ARBA" id="ARBA00023136"/>
    </source>
</evidence>
<keyword evidence="2 5" id="KW-0812">Transmembrane</keyword>
<feature type="transmembrane region" description="Helical" evidence="5">
    <location>
        <begin position="533"/>
        <end position="554"/>
    </location>
</feature>
<feature type="transmembrane region" description="Helical" evidence="5">
    <location>
        <begin position="365"/>
        <end position="386"/>
    </location>
</feature>
<gene>
    <name evidence="7" type="ORF">SAMN02745975_00714</name>
</gene>
<feature type="domain" description="ABC transmembrane type-1" evidence="6">
    <location>
        <begin position="360"/>
        <end position="550"/>
    </location>
</feature>
<feature type="transmembrane region" description="Helical" evidence="5">
    <location>
        <begin position="27"/>
        <end position="51"/>
    </location>
</feature>
<feature type="domain" description="ABC transmembrane type-1" evidence="6">
    <location>
        <begin position="79"/>
        <end position="279"/>
    </location>
</feature>
<dbReference type="GO" id="GO:0005886">
    <property type="term" value="C:plasma membrane"/>
    <property type="evidence" value="ECO:0007669"/>
    <property type="project" value="UniProtKB-SubCell"/>
</dbReference>
<evidence type="ECO:0000256" key="2">
    <source>
        <dbReference type="ARBA" id="ARBA00022692"/>
    </source>
</evidence>
<dbReference type="PANTHER" id="PTHR43496">
    <property type="entry name" value="PROTEIN LPLB"/>
    <property type="match status" value="1"/>
</dbReference>
<dbReference type="InterPro" id="IPR000515">
    <property type="entry name" value="MetI-like"/>
</dbReference>
<feature type="transmembrane region" description="Helical" evidence="5">
    <location>
        <begin position="78"/>
        <end position="102"/>
    </location>
</feature>
<dbReference type="InterPro" id="IPR035906">
    <property type="entry name" value="MetI-like_sf"/>
</dbReference>
<evidence type="ECO:0000256" key="5">
    <source>
        <dbReference type="RuleBase" id="RU363032"/>
    </source>
</evidence>
<feature type="transmembrane region" description="Helical" evidence="5">
    <location>
        <begin position="398"/>
        <end position="417"/>
    </location>
</feature>
<feature type="transmembrane region" description="Helical" evidence="5">
    <location>
        <begin position="203"/>
        <end position="225"/>
    </location>
</feature>
<feature type="transmembrane region" description="Helical" evidence="5">
    <location>
        <begin position="311"/>
        <end position="335"/>
    </location>
</feature>
<protein>
    <submittedName>
        <fullName evidence="7">Iron(III) transport system permease protein</fullName>
    </submittedName>
</protein>
<name>A0A1M6EDW7_9FIRM</name>
<comment type="similarity">
    <text evidence="5">Belongs to the binding-protein-dependent transport system permease family.</text>
</comment>
<dbReference type="GO" id="GO:0055085">
    <property type="term" value="P:transmembrane transport"/>
    <property type="evidence" value="ECO:0007669"/>
    <property type="project" value="InterPro"/>
</dbReference>